<sequence>MPLAENNPLKKIIVPDSIQIGEYTFPVNNVSEKNLILPDRNIFNSETALRISSYFSSADISLYGFYGYDREPVLSYAVRTDENDSSKTIDITGNYKRLSMFGLDAAIPVKEIVIRLEGAFFYKRFITDELKKNQFKALAGFDWMPSSWTVTAQYYMDYISGTKNELNRESFIHQTSLSLSKTLFYRSS</sequence>
<keyword evidence="2" id="KW-1185">Reference proteome</keyword>
<evidence type="ECO:0000313" key="2">
    <source>
        <dbReference type="Proteomes" id="UP000578697"/>
    </source>
</evidence>
<dbReference type="Proteomes" id="UP000578697">
    <property type="component" value="Unassembled WGS sequence"/>
</dbReference>
<organism evidence="1 2">
    <name type="scientific">Treponema rectale</name>
    <dbReference type="NCBI Taxonomy" id="744512"/>
    <lineage>
        <taxon>Bacteria</taxon>
        <taxon>Pseudomonadati</taxon>
        <taxon>Spirochaetota</taxon>
        <taxon>Spirochaetia</taxon>
        <taxon>Spirochaetales</taxon>
        <taxon>Treponemataceae</taxon>
        <taxon>Treponema</taxon>
    </lineage>
</organism>
<protein>
    <submittedName>
        <fullName evidence="1">Uncharacterized protein</fullName>
    </submittedName>
</protein>
<reference evidence="1 2" key="1">
    <citation type="submission" date="2020-08" db="EMBL/GenBank/DDBJ databases">
        <title>Genomic Encyclopedia of Type Strains, Phase IV (KMG-IV): sequencing the most valuable type-strain genomes for metagenomic binning, comparative biology and taxonomic classification.</title>
        <authorList>
            <person name="Goeker M."/>
        </authorList>
    </citation>
    <scope>NUCLEOTIDE SEQUENCE [LARGE SCALE GENOMIC DNA]</scope>
    <source>
        <strain evidence="1 2">DSM 103679</strain>
    </source>
</reference>
<dbReference type="RefSeq" id="WP_184652178.1">
    <property type="nucleotide sequence ID" value="NZ_JACHFR010000002.1"/>
</dbReference>
<name>A0A840SD05_9SPIR</name>
<dbReference type="AlphaFoldDB" id="A0A840SD05"/>
<gene>
    <name evidence="1" type="ORF">HNP77_001103</name>
</gene>
<accession>A0A840SD05</accession>
<proteinExistence type="predicted"/>
<evidence type="ECO:0000313" key="1">
    <source>
        <dbReference type="EMBL" id="MBB5218734.1"/>
    </source>
</evidence>
<comment type="caution">
    <text evidence="1">The sequence shown here is derived from an EMBL/GenBank/DDBJ whole genome shotgun (WGS) entry which is preliminary data.</text>
</comment>
<dbReference type="EMBL" id="JACHFR010000002">
    <property type="protein sequence ID" value="MBB5218734.1"/>
    <property type="molecule type" value="Genomic_DNA"/>
</dbReference>